<dbReference type="EMBL" id="MUJZ01030488">
    <property type="protein sequence ID" value="OTF77875.1"/>
    <property type="molecule type" value="Genomic_DNA"/>
</dbReference>
<evidence type="ECO:0000313" key="2">
    <source>
        <dbReference type="EMBL" id="OTF77875.1"/>
    </source>
</evidence>
<reference evidence="2 3" key="1">
    <citation type="submission" date="2017-03" db="EMBL/GenBank/DDBJ databases">
        <title>Genome Survey of Euroglyphus maynei.</title>
        <authorList>
            <person name="Arlian L.G."/>
            <person name="Morgan M.S."/>
            <person name="Rider S.D."/>
        </authorList>
    </citation>
    <scope>NUCLEOTIDE SEQUENCE [LARGE SCALE GENOMIC DNA]</scope>
    <source>
        <strain evidence="2">Arlian Lab</strain>
        <tissue evidence="2">Whole body</tissue>
    </source>
</reference>
<evidence type="ECO:0000313" key="3">
    <source>
        <dbReference type="Proteomes" id="UP000194236"/>
    </source>
</evidence>
<dbReference type="AlphaFoldDB" id="A0A1Y3BFB4"/>
<dbReference type="Proteomes" id="UP000194236">
    <property type="component" value="Unassembled WGS sequence"/>
</dbReference>
<comment type="caution">
    <text evidence="2">The sequence shown here is derived from an EMBL/GenBank/DDBJ whole genome shotgun (WGS) entry which is preliminary data.</text>
</comment>
<sequence>MTLTKQLLSRTRFDDGNIGKPVIQSSKRSKRELQNIFHWIDDKNIIESLKDSSKKKHYHRRRQVSQQQQQPQSTKDNGQPAVDFFLQPQPTDQPTIPGFTWLTSYSRIPVSEF</sequence>
<gene>
    <name evidence="2" type="ORF">BLA29_011991</name>
</gene>
<protein>
    <submittedName>
        <fullName evidence="2">Uncharacterized protein</fullName>
    </submittedName>
</protein>
<evidence type="ECO:0000256" key="1">
    <source>
        <dbReference type="SAM" id="MobiDB-lite"/>
    </source>
</evidence>
<feature type="compositionally biased region" description="Basic residues" evidence="1">
    <location>
        <begin position="53"/>
        <end position="63"/>
    </location>
</feature>
<name>A0A1Y3BFB4_EURMA</name>
<organism evidence="2 3">
    <name type="scientific">Euroglyphus maynei</name>
    <name type="common">Mayne's house dust mite</name>
    <dbReference type="NCBI Taxonomy" id="6958"/>
    <lineage>
        <taxon>Eukaryota</taxon>
        <taxon>Metazoa</taxon>
        <taxon>Ecdysozoa</taxon>
        <taxon>Arthropoda</taxon>
        <taxon>Chelicerata</taxon>
        <taxon>Arachnida</taxon>
        <taxon>Acari</taxon>
        <taxon>Acariformes</taxon>
        <taxon>Sarcoptiformes</taxon>
        <taxon>Astigmata</taxon>
        <taxon>Psoroptidia</taxon>
        <taxon>Analgoidea</taxon>
        <taxon>Pyroglyphidae</taxon>
        <taxon>Pyroglyphinae</taxon>
        <taxon>Euroglyphus</taxon>
    </lineage>
</organism>
<accession>A0A1Y3BFB4</accession>
<feature type="region of interest" description="Disordered" evidence="1">
    <location>
        <begin position="1"/>
        <end position="27"/>
    </location>
</feature>
<feature type="region of interest" description="Disordered" evidence="1">
    <location>
        <begin position="51"/>
        <end position="98"/>
    </location>
</feature>
<keyword evidence="3" id="KW-1185">Reference proteome</keyword>
<proteinExistence type="predicted"/>